<organism evidence="1 2">
    <name type="scientific">Silvanigrella paludirubra</name>
    <dbReference type="NCBI Taxonomy" id="2499159"/>
    <lineage>
        <taxon>Bacteria</taxon>
        <taxon>Pseudomonadati</taxon>
        <taxon>Bdellovibrionota</taxon>
        <taxon>Oligoflexia</taxon>
        <taxon>Silvanigrellales</taxon>
        <taxon>Silvanigrellaceae</taxon>
        <taxon>Silvanigrella</taxon>
    </lineage>
</organism>
<proteinExistence type="predicted"/>
<name>A0A6N6VXH7_9BACT</name>
<dbReference type="RefSeq" id="WP_153418322.1">
    <property type="nucleotide sequence ID" value="NZ_WFLM01000001.1"/>
</dbReference>
<keyword evidence="2" id="KW-1185">Reference proteome</keyword>
<protein>
    <submittedName>
        <fullName evidence="1">Transporter substrate-binding domain-containing protein</fullName>
    </submittedName>
</protein>
<gene>
    <name evidence="1" type="ORF">GCL60_02430</name>
</gene>
<evidence type="ECO:0000313" key="2">
    <source>
        <dbReference type="Proteomes" id="UP000437748"/>
    </source>
</evidence>
<dbReference type="SUPFAM" id="SSF53850">
    <property type="entry name" value="Periplasmic binding protein-like II"/>
    <property type="match status" value="1"/>
</dbReference>
<dbReference type="OrthoDB" id="5296667at2"/>
<accession>A0A6N6VXH7</accession>
<dbReference type="PANTHER" id="PTHR35936">
    <property type="entry name" value="MEMBRANE-BOUND LYTIC MUREIN TRANSGLYCOSYLASE F"/>
    <property type="match status" value="1"/>
</dbReference>
<dbReference type="EMBL" id="WFLM01000001">
    <property type="protein sequence ID" value="KAB8040804.1"/>
    <property type="molecule type" value="Genomic_DNA"/>
</dbReference>
<comment type="caution">
    <text evidence="1">The sequence shown here is derived from an EMBL/GenBank/DDBJ whole genome shotgun (WGS) entry which is preliminary data.</text>
</comment>
<dbReference type="Gene3D" id="3.40.190.10">
    <property type="entry name" value="Periplasmic binding protein-like II"/>
    <property type="match status" value="2"/>
</dbReference>
<dbReference type="AlphaFoldDB" id="A0A6N6VXH7"/>
<dbReference type="PANTHER" id="PTHR35936:SF25">
    <property type="entry name" value="ABC TRANSPORTER SUBSTRATE-BINDING PROTEIN"/>
    <property type="match status" value="1"/>
</dbReference>
<reference evidence="1 2" key="1">
    <citation type="submission" date="2019-10" db="EMBL/GenBank/DDBJ databases">
        <title>New species of Slilvanegrellaceae.</title>
        <authorList>
            <person name="Pitt A."/>
            <person name="Hahn M.W."/>
        </authorList>
    </citation>
    <scope>NUCLEOTIDE SEQUENCE [LARGE SCALE GENOMIC DNA]</scope>
    <source>
        <strain evidence="1 2">SP-Ram-0.45-NSY-1</strain>
    </source>
</reference>
<dbReference type="Proteomes" id="UP000437748">
    <property type="component" value="Unassembled WGS sequence"/>
</dbReference>
<evidence type="ECO:0000313" key="1">
    <source>
        <dbReference type="EMBL" id="KAB8040804.1"/>
    </source>
</evidence>
<sequence>MRKYFQIVFILLLFSNYSFAKTKEIILTSLDWEPYIGEKLHNNGPLAEILKRAFELEGYELKIIFYPWIRAVNEAEKAHDGIDGYFPEYYDKSKEVNFIFSESFFESEVGFLINKNKINTINYKYDKNNLNNTYSKMYNLKFGVVRGYINEEKFDANKNLKKIESVSDEKNLMMLDEGNVDAVMIDKHVADYYLKNNPDLLFTRNKFVFLTPPIYIHKLFVAWSKSGSDVNDKIKILNNGLEKLKKSGEILKMLKKHDIFN</sequence>